<name>A0A2G6K7G5_9BACT</name>
<evidence type="ECO:0000313" key="2">
    <source>
        <dbReference type="Proteomes" id="UP000230821"/>
    </source>
</evidence>
<accession>A0A2G6K7G5</accession>
<proteinExistence type="predicted"/>
<reference evidence="1 2" key="1">
    <citation type="submission" date="2017-10" db="EMBL/GenBank/DDBJ databases">
        <title>Novel microbial diversity and functional potential in the marine mammal oral microbiome.</title>
        <authorList>
            <person name="Dudek N.K."/>
            <person name="Sun C.L."/>
            <person name="Burstein D."/>
            <person name="Kantor R.S."/>
            <person name="Aliaga Goltsman D.S."/>
            <person name="Bik E.M."/>
            <person name="Thomas B.C."/>
            <person name="Banfield J.F."/>
            <person name="Relman D.A."/>
        </authorList>
    </citation>
    <scope>NUCLEOTIDE SEQUENCE [LARGE SCALE GENOMIC DNA]</scope>
    <source>
        <strain evidence="1">DOLJORAL78_47_16</strain>
    </source>
</reference>
<comment type="caution">
    <text evidence="1">The sequence shown here is derived from an EMBL/GenBank/DDBJ whole genome shotgun (WGS) entry which is preliminary data.</text>
</comment>
<dbReference type="EMBL" id="PDSK01000152">
    <property type="protein sequence ID" value="PIE31350.1"/>
    <property type="molecule type" value="Genomic_DNA"/>
</dbReference>
<sequence>MCATLILKEEGLREKDFLSEIPQSLIHLLVLAPEKHKTLLHTWKAIEIFEVKAIEIFEVLA</sequence>
<evidence type="ECO:0000313" key="1">
    <source>
        <dbReference type="EMBL" id="PIE31350.1"/>
    </source>
</evidence>
<organism evidence="1 2">
    <name type="scientific">candidate division KSB3 bacterium</name>
    <dbReference type="NCBI Taxonomy" id="2044937"/>
    <lineage>
        <taxon>Bacteria</taxon>
        <taxon>candidate division KSB3</taxon>
    </lineage>
</organism>
<dbReference type="Proteomes" id="UP000230821">
    <property type="component" value="Unassembled WGS sequence"/>
</dbReference>
<gene>
    <name evidence="1" type="ORF">CSA56_18505</name>
</gene>
<dbReference type="AlphaFoldDB" id="A0A2G6K7G5"/>
<protein>
    <submittedName>
        <fullName evidence="1">Uncharacterized protein</fullName>
    </submittedName>
</protein>